<evidence type="ECO:0000313" key="3">
    <source>
        <dbReference type="Proteomes" id="UP001642540"/>
    </source>
</evidence>
<feature type="compositionally biased region" description="Basic residues" evidence="1">
    <location>
        <begin position="624"/>
        <end position="634"/>
    </location>
</feature>
<feature type="compositionally biased region" description="Acidic residues" evidence="1">
    <location>
        <begin position="1041"/>
        <end position="1054"/>
    </location>
</feature>
<feature type="compositionally biased region" description="Basic and acidic residues" evidence="1">
    <location>
        <begin position="1628"/>
        <end position="1638"/>
    </location>
</feature>
<feature type="compositionally biased region" description="Polar residues" evidence="1">
    <location>
        <begin position="1826"/>
        <end position="1835"/>
    </location>
</feature>
<feature type="compositionally biased region" description="Polar residues" evidence="1">
    <location>
        <begin position="720"/>
        <end position="730"/>
    </location>
</feature>
<comment type="caution">
    <text evidence="2">The sequence shown here is derived from an EMBL/GenBank/DDBJ whole genome shotgun (WGS) entry which is preliminary data.</text>
</comment>
<proteinExistence type="predicted"/>
<gene>
    <name evidence="2" type="ORF">ODALV1_LOCUS7831</name>
</gene>
<feature type="compositionally biased region" description="Basic and acidic residues" evidence="1">
    <location>
        <begin position="1653"/>
        <end position="1667"/>
    </location>
</feature>
<feature type="compositionally biased region" description="Low complexity" evidence="1">
    <location>
        <begin position="599"/>
        <end position="613"/>
    </location>
</feature>
<dbReference type="EMBL" id="CAXLJM020000024">
    <property type="protein sequence ID" value="CAL8091106.1"/>
    <property type="molecule type" value="Genomic_DNA"/>
</dbReference>
<feature type="compositionally biased region" description="Basic residues" evidence="1">
    <location>
        <begin position="1074"/>
        <end position="1092"/>
    </location>
</feature>
<organism evidence="2 3">
    <name type="scientific">Orchesella dallaii</name>
    <dbReference type="NCBI Taxonomy" id="48710"/>
    <lineage>
        <taxon>Eukaryota</taxon>
        <taxon>Metazoa</taxon>
        <taxon>Ecdysozoa</taxon>
        <taxon>Arthropoda</taxon>
        <taxon>Hexapoda</taxon>
        <taxon>Collembola</taxon>
        <taxon>Entomobryomorpha</taxon>
        <taxon>Entomobryoidea</taxon>
        <taxon>Orchesellidae</taxon>
        <taxon>Orchesellinae</taxon>
        <taxon>Orchesella</taxon>
    </lineage>
</organism>
<feature type="compositionally biased region" description="Basic and acidic residues" evidence="1">
    <location>
        <begin position="1327"/>
        <end position="1362"/>
    </location>
</feature>
<feature type="compositionally biased region" description="Low complexity" evidence="1">
    <location>
        <begin position="583"/>
        <end position="592"/>
    </location>
</feature>
<feature type="compositionally biased region" description="Pro residues" evidence="1">
    <location>
        <begin position="943"/>
        <end position="957"/>
    </location>
</feature>
<feature type="compositionally biased region" description="Polar residues" evidence="1">
    <location>
        <begin position="1264"/>
        <end position="1278"/>
    </location>
</feature>
<feature type="compositionally biased region" description="Polar residues" evidence="1">
    <location>
        <begin position="259"/>
        <end position="281"/>
    </location>
</feature>
<protein>
    <submittedName>
        <fullName evidence="2">Uncharacterized protein</fullName>
    </submittedName>
</protein>
<dbReference type="Proteomes" id="UP001642540">
    <property type="component" value="Unassembled WGS sequence"/>
</dbReference>
<feature type="region of interest" description="Disordered" evidence="1">
    <location>
        <begin position="151"/>
        <end position="172"/>
    </location>
</feature>
<feature type="compositionally biased region" description="Basic and acidic residues" evidence="1">
    <location>
        <begin position="1687"/>
        <end position="1700"/>
    </location>
</feature>
<feature type="compositionally biased region" description="Pro residues" evidence="1">
    <location>
        <begin position="840"/>
        <end position="856"/>
    </location>
</feature>
<feature type="compositionally biased region" description="Acidic residues" evidence="1">
    <location>
        <begin position="903"/>
        <end position="916"/>
    </location>
</feature>
<reference evidence="2 3" key="1">
    <citation type="submission" date="2024-08" db="EMBL/GenBank/DDBJ databases">
        <authorList>
            <person name="Cucini C."/>
            <person name="Frati F."/>
        </authorList>
    </citation>
    <scope>NUCLEOTIDE SEQUENCE [LARGE SCALE GENOMIC DNA]</scope>
</reference>
<evidence type="ECO:0000256" key="1">
    <source>
        <dbReference type="SAM" id="MobiDB-lite"/>
    </source>
</evidence>
<feature type="compositionally biased region" description="Polar residues" evidence="1">
    <location>
        <begin position="1410"/>
        <end position="1424"/>
    </location>
</feature>
<feature type="compositionally biased region" description="Basic and acidic residues" evidence="1">
    <location>
        <begin position="1711"/>
        <end position="1730"/>
    </location>
</feature>
<feature type="compositionally biased region" description="Basic and acidic residues" evidence="1">
    <location>
        <begin position="1793"/>
        <end position="1806"/>
    </location>
</feature>
<feature type="compositionally biased region" description="Polar residues" evidence="1">
    <location>
        <begin position="692"/>
        <end position="703"/>
    </location>
</feature>
<feature type="region of interest" description="Disordered" evidence="1">
    <location>
        <begin position="259"/>
        <end position="287"/>
    </location>
</feature>
<feature type="compositionally biased region" description="Basic and acidic residues" evidence="1">
    <location>
        <begin position="536"/>
        <end position="549"/>
    </location>
</feature>
<feature type="compositionally biased region" description="Basic and acidic residues" evidence="1">
    <location>
        <begin position="647"/>
        <end position="658"/>
    </location>
</feature>
<accession>A0ABP1Q6Y6</accession>
<name>A0ABP1Q6Y6_9HEXA</name>
<feature type="compositionally biased region" description="Low complexity" evidence="1">
    <location>
        <begin position="1303"/>
        <end position="1326"/>
    </location>
</feature>
<sequence length="1853" mass="207237">MTPFPHYAVTKSIRKGMEVFVPFSSSPQSVSPASSLYSSRTLQVSSEEGNSTASELLDSNSSESSYKMTLMKGFRNSQKGKKGNRLKRQMGMAAEIALIAPALQTMGCIPKFFCGMNSKPPEEGTSAINDLAYLIRVAMLDDDDIELEEPLFTGNTNNRGKDGLNRKKHKGRDPVEKIKDDLIIENLAEEELIQEDPANLPFVWQDMEHRIKVKTKPGNKHRFDDEIMDALILEPEQSSMTAILTGLKSVFRIGRSVDQLSNGNSSQVSPRSITSKDSSSLRQKRQRWRRQWKRPFWKTPKFRQDMELAQRIGKTDQDETKCSSTFNLCPYSVHEMMEIVNGGYKRQKKKKPQWFLNAEGVPESSEEEVSTKKPFKDKENLMTTTTEKTQWHHTDPEHQILYSVFPHKAIEKGLTTLRTTRRPSTTKKPDVKNTPKKRRKKPTKIQHHVEYENEDDDSSKELDPEQMDMAIHNKRRRKPWNGNRPPPQGPHHPQHGPGHFQQHRVPQGRRPLLGPQSAIFGKQNSKEDISNDDNENDKSSSEEHNDDKPKRKNAGNSSPEDEVSSEEATQKEVTSSPPPPAPQQNTQNSQNTIMVFDPQQSSQNLQQFLQNSNPIALPRPKYSLQRKQKKKQKGKQPQISPVAQNQAEKEKKDDKSSETSDEDEAEGDEESQENSSEEVKNTNSQPSPPPTMSNNAPHFNHNNLRGRPSEEIKGPAHNLLHNTPHFNPNNLRGRPSEEIKGPAHNLLPNTPQSSFEEDDPEDSDEKQNSNSGSFEGSKEQDLISMELAKVPKPARPPPPHFRMNGSNEYAYSDENGRPQLRPISYSYFKPPPGQNGGGPPSHPPPGNEGPQEPPPQTTTQKYSTGFLNFFFGKNKDKSKRKPGSFENQHRPPPPQPDESREENADDDEDDDDSEEGNDNRRRGTPQQFTAPDGKFEMGHLGNKPPPFKPDFKPPQKPQRPYRGSTSMEDSDEKKFRSTASPPPPRLSPPQTTPKPTELPRPILFIGKPHRIVIPPPATPPPSIQTTTNPTSTTTTPKSKDSEEDDEPESDEEKQSEESKEDDASKESEEEQIKKKSTTKRTKVVKITKKSTQKKQEQSQLPPVAHYKPATSTATPITPPKPSTTQSTTKTRSDSSDEKQDDDSNQTKEDDSLEDKGSKEDDASDEASSEEDGDNDKIKKRPSRPQRKPEDDELDNAPVLPPLPPVIGDVAVLGNPTEDDENPEDIVPYNPDEDIPAPPPLVQGFATSLEILVPSNAPPILPSNAVAQQAPSGVANQLQAGAPSNGATSAGGNGNPSEQIQGVRNPGSSSSNSRPNSGNRNPGNNKQQKQEQKPKEKEGEDKKKENSSEKKENSSEEKDKSSEESSEEDFAKGVLSGFDFDSISLGPENQDEENEDTAGKNPPEPPPVFTGSPSQKQQLKQSANQHRPALPHSKPHFYRPNLSRNEAILQQQQHSNPQPLRLPLQHKTPPNRPSFSVSHLLRPLMTRPVYQRKPLDPKVVEWIRESYGIPDVNHNNNNHNQRPPHMQQPNRSGLENKDVKRETTAKSSENKSKERKKKITKTKPSKKSSVLTDKSESGSESKLTSEYITEEKEAEMAQALFTTSEEDELMSETKSASQKKSGERRKHQTLVEKHDSSLERRKHISSVLMTKPSSSEKEKHSTSSEKIKPSSLEILMTSFAGKESSTSAERRKQLDSSERIKPSAVLKLTSKSAERASSSEKKKQSSTERTKSISSELSTTTKKSSFELRDRLNLSSSVETRKVASSKEKPMKSSSAEKRKSTSSEVKHKTKAVSSERRKTSSNEKLKTPSPKPIITSPHKIVIKSKSVINRSNQRPSFPGLPPIYGKQKVQGFG</sequence>
<feature type="compositionally biased region" description="Polar residues" evidence="1">
    <location>
        <begin position="1441"/>
        <end position="1457"/>
    </location>
</feature>
<feature type="compositionally biased region" description="Low complexity" evidence="1">
    <location>
        <begin position="1731"/>
        <end position="1742"/>
    </location>
</feature>
<feature type="compositionally biased region" description="Basic and acidic residues" evidence="1">
    <location>
        <begin position="1758"/>
        <end position="1786"/>
    </location>
</feature>
<feature type="compositionally biased region" description="Basic residues" evidence="1">
    <location>
        <begin position="1552"/>
        <end position="1565"/>
    </location>
</feature>
<feature type="compositionally biased region" description="Basic and acidic residues" evidence="1">
    <location>
        <begin position="1144"/>
        <end position="1160"/>
    </location>
</feature>
<feature type="compositionally biased region" description="Pro residues" evidence="1">
    <location>
        <begin position="1013"/>
        <end position="1022"/>
    </location>
</feature>
<feature type="compositionally biased region" description="Acidic residues" evidence="1">
    <location>
        <begin position="755"/>
        <end position="764"/>
    </location>
</feature>
<feature type="compositionally biased region" description="Acidic residues" evidence="1">
    <location>
        <begin position="659"/>
        <end position="676"/>
    </location>
</feature>
<feature type="region of interest" description="Disordered" evidence="1">
    <location>
        <begin position="1508"/>
        <end position="1853"/>
    </location>
</feature>
<feature type="region of interest" description="Disordered" evidence="1">
    <location>
        <begin position="1254"/>
        <end position="1478"/>
    </location>
</feature>
<feature type="compositionally biased region" description="Acidic residues" evidence="1">
    <location>
        <begin position="1161"/>
        <end position="1173"/>
    </location>
</feature>
<evidence type="ECO:0000313" key="2">
    <source>
        <dbReference type="EMBL" id="CAL8091106.1"/>
    </source>
</evidence>
<keyword evidence="3" id="KW-1185">Reference proteome</keyword>
<feature type="compositionally biased region" description="Basic and acidic residues" evidence="1">
    <location>
        <begin position="1055"/>
        <end position="1073"/>
    </location>
</feature>
<feature type="compositionally biased region" description="Basic and acidic residues" evidence="1">
    <location>
        <begin position="1533"/>
        <end position="1551"/>
    </location>
</feature>
<feature type="compositionally biased region" description="Low complexity" evidence="1">
    <location>
        <begin position="1512"/>
        <end position="1530"/>
    </location>
</feature>
<feature type="region of interest" description="Disordered" evidence="1">
    <location>
        <begin position="414"/>
        <end position="1241"/>
    </location>
</feature>
<feature type="compositionally biased region" description="Pro residues" evidence="1">
    <location>
        <begin position="980"/>
        <end position="998"/>
    </location>
</feature>
<feature type="compositionally biased region" description="Basic residues" evidence="1">
    <location>
        <begin position="434"/>
        <end position="446"/>
    </location>
</feature>
<feature type="compositionally biased region" description="Low complexity" evidence="1">
    <location>
        <begin position="1023"/>
        <end position="1036"/>
    </location>
</feature>